<gene>
    <name evidence="1" type="ORF">J2Z66_002756</name>
</gene>
<dbReference type="SUPFAM" id="SSF53335">
    <property type="entry name" value="S-adenosyl-L-methionine-dependent methyltransferases"/>
    <property type="match status" value="1"/>
</dbReference>
<dbReference type="GO" id="GO:0032259">
    <property type="term" value="P:methylation"/>
    <property type="evidence" value="ECO:0007669"/>
    <property type="project" value="UniProtKB-KW"/>
</dbReference>
<dbReference type="InterPro" id="IPR029063">
    <property type="entry name" value="SAM-dependent_MTases_sf"/>
</dbReference>
<dbReference type="RefSeq" id="WP_209971902.1">
    <property type="nucleotide sequence ID" value="NZ_JAGGLB010000007.1"/>
</dbReference>
<dbReference type="GO" id="GO:0008168">
    <property type="term" value="F:methyltransferase activity"/>
    <property type="evidence" value="ECO:0007669"/>
    <property type="project" value="UniProtKB-KW"/>
</dbReference>
<proteinExistence type="predicted"/>
<dbReference type="PANTHER" id="PTHR43861">
    <property type="entry name" value="TRANS-ACONITATE 2-METHYLTRANSFERASE-RELATED"/>
    <property type="match status" value="1"/>
</dbReference>
<keyword evidence="1" id="KW-0489">Methyltransferase</keyword>
<comment type="caution">
    <text evidence="1">The sequence shown here is derived from an EMBL/GenBank/DDBJ whole genome shotgun (WGS) entry which is preliminary data.</text>
</comment>
<evidence type="ECO:0000313" key="2">
    <source>
        <dbReference type="Proteomes" id="UP001519287"/>
    </source>
</evidence>
<accession>A0ABS4IU96</accession>
<organism evidence="1 2">
    <name type="scientific">Paenibacillus eucommiae</name>
    <dbReference type="NCBI Taxonomy" id="1355755"/>
    <lineage>
        <taxon>Bacteria</taxon>
        <taxon>Bacillati</taxon>
        <taxon>Bacillota</taxon>
        <taxon>Bacilli</taxon>
        <taxon>Bacillales</taxon>
        <taxon>Paenibacillaceae</taxon>
        <taxon>Paenibacillus</taxon>
    </lineage>
</organism>
<keyword evidence="1" id="KW-0808">Transferase</keyword>
<protein>
    <submittedName>
        <fullName evidence="1">SAM-dependent methyltransferase</fullName>
    </submittedName>
</protein>
<dbReference type="PANTHER" id="PTHR43861:SF6">
    <property type="entry name" value="METHYLTRANSFERASE TYPE 11"/>
    <property type="match status" value="1"/>
</dbReference>
<dbReference type="EMBL" id="JAGGLB010000007">
    <property type="protein sequence ID" value="MBP1991149.1"/>
    <property type="molecule type" value="Genomic_DNA"/>
</dbReference>
<dbReference type="Pfam" id="PF13489">
    <property type="entry name" value="Methyltransf_23"/>
    <property type="match status" value="1"/>
</dbReference>
<dbReference type="Gene3D" id="3.40.50.150">
    <property type="entry name" value="Vaccinia Virus protein VP39"/>
    <property type="match status" value="1"/>
</dbReference>
<keyword evidence="2" id="KW-1185">Reference proteome</keyword>
<dbReference type="CDD" id="cd02440">
    <property type="entry name" value="AdoMet_MTases"/>
    <property type="match status" value="1"/>
</dbReference>
<sequence length="300" mass="34333">MEQQNIPLNLDYYSGTDLYSDGEVEDVLLNIVQNKQSINEVLNLPQSEWALLYHLSPIRRNLLEWYPFDKSASLLEIGAGCGALTGLFCEKVKHVTAVELSLKRSQIISNRCCSHDNLEIMVGNLNDMVIDKTFDYISLIGVLEYAKHFSESSSPYENFLKNIKKFLKPGGKLIIAIENKFGIKYWSGAAEDHSGKIFESIENYPAASKAETFGKTELIDLLKKTEFGELRFYYPMPDYKMPSAIYSDDYLPHRGQLQSMSPNYDRERYSLFNEKLALDTLIKNKQFDFFANSFLVICEG</sequence>
<dbReference type="Proteomes" id="UP001519287">
    <property type="component" value="Unassembled WGS sequence"/>
</dbReference>
<evidence type="ECO:0000313" key="1">
    <source>
        <dbReference type="EMBL" id="MBP1991149.1"/>
    </source>
</evidence>
<reference evidence="1 2" key="1">
    <citation type="submission" date="2021-03" db="EMBL/GenBank/DDBJ databases">
        <title>Genomic Encyclopedia of Type Strains, Phase IV (KMG-IV): sequencing the most valuable type-strain genomes for metagenomic binning, comparative biology and taxonomic classification.</title>
        <authorList>
            <person name="Goeker M."/>
        </authorList>
    </citation>
    <scope>NUCLEOTIDE SEQUENCE [LARGE SCALE GENOMIC DNA]</scope>
    <source>
        <strain evidence="1 2">DSM 26048</strain>
    </source>
</reference>
<name>A0ABS4IU96_9BACL</name>